<evidence type="ECO:0000313" key="4">
    <source>
        <dbReference type="Proteomes" id="UP001597492"/>
    </source>
</evidence>
<keyword evidence="2" id="KW-0812">Transmembrane</keyword>
<gene>
    <name evidence="3" type="ORF">ACFSW7_00815</name>
</gene>
<evidence type="ECO:0000256" key="2">
    <source>
        <dbReference type="SAM" id="Phobius"/>
    </source>
</evidence>
<comment type="caution">
    <text evidence="3">The sequence shown here is derived from an EMBL/GenBank/DDBJ whole genome shotgun (WGS) entry which is preliminary data.</text>
</comment>
<keyword evidence="2" id="KW-1133">Transmembrane helix</keyword>
<name>A0ABW5UTY8_9MICO</name>
<dbReference type="Gene3D" id="2.40.420.20">
    <property type="match status" value="1"/>
</dbReference>
<evidence type="ECO:0000256" key="1">
    <source>
        <dbReference type="SAM" id="MobiDB-lite"/>
    </source>
</evidence>
<keyword evidence="4" id="KW-1185">Reference proteome</keyword>
<accession>A0ABW5UTY8</accession>
<feature type="region of interest" description="Disordered" evidence="1">
    <location>
        <begin position="151"/>
        <end position="171"/>
    </location>
</feature>
<reference evidence="4" key="1">
    <citation type="journal article" date="2019" name="Int. J. Syst. Evol. Microbiol.">
        <title>The Global Catalogue of Microorganisms (GCM) 10K type strain sequencing project: providing services to taxonomists for standard genome sequencing and annotation.</title>
        <authorList>
            <consortium name="The Broad Institute Genomics Platform"/>
            <consortium name="The Broad Institute Genome Sequencing Center for Infectious Disease"/>
            <person name="Wu L."/>
            <person name="Ma J."/>
        </authorList>
    </citation>
    <scope>NUCLEOTIDE SEQUENCE [LARGE SCALE GENOMIC DNA]</scope>
    <source>
        <strain evidence="4">TISTR 1514</strain>
    </source>
</reference>
<keyword evidence="2" id="KW-0472">Membrane</keyword>
<protein>
    <submittedName>
        <fullName evidence="3">Efflux RND transporter periplasmic adaptor subunit</fullName>
    </submittedName>
</protein>
<dbReference type="EMBL" id="JBHUNE010000001">
    <property type="protein sequence ID" value="MFD2756918.1"/>
    <property type="molecule type" value="Genomic_DNA"/>
</dbReference>
<sequence length="391" mass="41059">MPQHPDDDPGLEQSELFDESAPSDAAEPGASAASKRQKAPKPPRQRGRVRKAVFGSIWLVIGVVVAASLAKVAFFSQESTEEGTPTGQLESPTVEATRGPVTNEFVVTGSVTADAGVPQRATEQGTVTVTYVQVGDRVEYGQALFEVREEVGQTDPQPVGEPDPETGEQQLTDPEPVYQYHVIYSQASGTVTEFTPLPKMQVAIGETIGEVGPGTFTVVADLAADLQYRMLEKPATATVTITGGPAPFECSSLEIGAPDDDAEQPQTPVDPYTDPYAMSGSEGGTVTGQVRCAVPDGEAVFAGLGAEVAVVADSVDDALLVPTTAVRGDYATGIVYVVDAPGGEPQEVMVELGITDGMVIEVTSGLDQGQLLLEYVPSEVPMYEDDIYGGY</sequence>
<evidence type="ECO:0000313" key="3">
    <source>
        <dbReference type="EMBL" id="MFD2756918.1"/>
    </source>
</evidence>
<feature type="compositionally biased region" description="Basic residues" evidence="1">
    <location>
        <begin position="35"/>
        <end position="47"/>
    </location>
</feature>
<dbReference type="Gene3D" id="2.40.50.100">
    <property type="match status" value="1"/>
</dbReference>
<organism evidence="3 4">
    <name type="scientific">Gulosibacter faecalis</name>
    <dbReference type="NCBI Taxonomy" id="272240"/>
    <lineage>
        <taxon>Bacteria</taxon>
        <taxon>Bacillati</taxon>
        <taxon>Actinomycetota</taxon>
        <taxon>Actinomycetes</taxon>
        <taxon>Micrococcales</taxon>
        <taxon>Microbacteriaceae</taxon>
        <taxon>Gulosibacter</taxon>
    </lineage>
</organism>
<feature type="transmembrane region" description="Helical" evidence="2">
    <location>
        <begin position="52"/>
        <end position="75"/>
    </location>
</feature>
<proteinExistence type="predicted"/>
<dbReference type="Proteomes" id="UP001597492">
    <property type="component" value="Unassembled WGS sequence"/>
</dbReference>
<dbReference type="RefSeq" id="WP_019618983.1">
    <property type="nucleotide sequence ID" value="NZ_JBHUNE010000001.1"/>
</dbReference>
<feature type="region of interest" description="Disordered" evidence="1">
    <location>
        <begin position="1"/>
        <end position="47"/>
    </location>
</feature>
<dbReference type="PANTHER" id="PTHR30469">
    <property type="entry name" value="MULTIDRUG RESISTANCE PROTEIN MDTA"/>
    <property type="match status" value="1"/>
</dbReference>